<dbReference type="RefSeq" id="WP_017106186.1">
    <property type="nucleotide sequence ID" value="NZ_MAKA01000087.1"/>
</dbReference>
<dbReference type="Proteomes" id="UP000235778">
    <property type="component" value="Unassembled WGS sequence"/>
</dbReference>
<comment type="caution">
    <text evidence="1">The sequence shown here is derived from an EMBL/GenBank/DDBJ whole genome shotgun (WGS) entry which is preliminary data.</text>
</comment>
<reference evidence="2" key="1">
    <citation type="submission" date="2016-07" db="EMBL/GenBank/DDBJ databases">
        <title>Nontailed viruses are major unrecognized killers of bacteria in the ocean.</title>
        <authorList>
            <person name="Kauffman K."/>
            <person name="Hussain F."/>
            <person name="Yang J."/>
            <person name="Arevalo P."/>
            <person name="Brown J."/>
            <person name="Cutler M."/>
            <person name="Kelly L."/>
            <person name="Polz M.F."/>
        </authorList>
    </citation>
    <scope>NUCLEOTIDE SEQUENCE [LARGE SCALE GENOMIC DNA]</scope>
    <source>
        <strain evidence="2">10N.286.55.C1</strain>
    </source>
</reference>
<proteinExistence type="predicted"/>
<gene>
    <name evidence="1" type="ORF">BCV30_20740</name>
</gene>
<evidence type="ECO:0000313" key="1">
    <source>
        <dbReference type="EMBL" id="PME55309.1"/>
    </source>
</evidence>
<protein>
    <submittedName>
        <fullName evidence="1">Uncharacterized protein</fullName>
    </submittedName>
</protein>
<evidence type="ECO:0000313" key="2">
    <source>
        <dbReference type="Proteomes" id="UP000235778"/>
    </source>
</evidence>
<accession>A0A1B9QE75</accession>
<name>A0A1B9QE75_9VIBR</name>
<dbReference type="EMBL" id="MCSI01000197">
    <property type="protein sequence ID" value="PME55309.1"/>
    <property type="molecule type" value="Genomic_DNA"/>
</dbReference>
<organism evidence="1 2">
    <name type="scientific">Vibrio lentus</name>
    <dbReference type="NCBI Taxonomy" id="136468"/>
    <lineage>
        <taxon>Bacteria</taxon>
        <taxon>Pseudomonadati</taxon>
        <taxon>Pseudomonadota</taxon>
        <taxon>Gammaproteobacteria</taxon>
        <taxon>Vibrionales</taxon>
        <taxon>Vibrionaceae</taxon>
        <taxon>Vibrio</taxon>
    </lineage>
</organism>
<sequence length="122" mass="13970">MRVFMETELKDLELQWLMATKDVIVLTSSEEAAVSWLIECYQENADIQIIENAHELDSEAVLAQCRNSLSESKKVILTAQFRSQLPIINLASLCNEKRKSLTNIELSGWDEEKHLPHSFSSF</sequence>
<dbReference type="AlphaFoldDB" id="A0A1B9QE75"/>